<name>A0AAV7JV61_9METZ</name>
<dbReference type="InterPro" id="IPR000198">
    <property type="entry name" value="RhoGAP_dom"/>
</dbReference>
<dbReference type="InterPro" id="IPR008936">
    <property type="entry name" value="Rho_GTPase_activation_prot"/>
</dbReference>
<evidence type="ECO:0000313" key="4">
    <source>
        <dbReference type="EMBL" id="KAI6652106.1"/>
    </source>
</evidence>
<keyword evidence="5" id="KW-1185">Reference proteome</keyword>
<dbReference type="InterPro" id="IPR057323">
    <property type="entry name" value="RHG40/28/18_ubiquitin"/>
</dbReference>
<accession>A0AAV7JV61</accession>
<proteinExistence type="predicted"/>
<dbReference type="EMBL" id="JAKMXF010000300">
    <property type="protein sequence ID" value="KAI6652106.1"/>
    <property type="molecule type" value="Genomic_DNA"/>
</dbReference>
<dbReference type="SUPFAM" id="SSF48350">
    <property type="entry name" value="GTPase activation domain, GAP"/>
    <property type="match status" value="1"/>
</dbReference>
<dbReference type="PANTHER" id="PTHR14963:SF1">
    <property type="entry name" value="RHO GTPASE-ACTIVATING PROTEIN CONUNDRUM"/>
    <property type="match status" value="1"/>
</dbReference>
<sequence length="751" mass="85849">MEFKKNKDKGPILQRGRLISTDLETFFSEWQDIQSSNRDSYHPQEEKEVEKLTEEEKEEKEVQEQIAWLEDAGMENIVERMKQDTNINGFDLEASVAWMSVKQASVVRRRVFSVQNTIRRRKAKKFIDGPRAKEEGKQISTYTNDSQDSPEDYPACNDLYDNIFPATTDIQDSCEVPGAVNEVFELQASNPLYDSVTNKTNISGVNKPPKLKAIAQPVSRLNPLRSPLKSFPTQQECEFDIIGDIVSMPLSPSTPNNKRNIFGMTRSTSENQLARSSSYNSSESVDSCFTLNKLFDKDGLPDVNIIEEDDGITRIGDLHITDLKKIGSLALIELTAILDNYNLVLKKSKTPKMKPKEIGVFGVSIDQMLVHDLKRRPHYKGNVPLFLEEICECIEDRGLSEEGILRIPGNVARVKKIVEGIECSFNNGRFSWNGISTKDLSSILKQFLRDMPSPLVTHEFLETFLVINNVPDPLEKLKALNYLILTLPLTHSACLKRILQFTNKVINHCELNKMNMTNCSLVIAPNLFYTPARPVAGKNGLANEEVQRATAITDIMKMIIKYHDALWVIPNQLITILRMQMDQQNNNLTPFKKNPKRWNFFRTGTNSLKKQKNPMIQDNMINDTLILRIQGPLFVQKSKAFKVDQLLTAGQALREYSKQFTTHKETINKWYPMTRQVCYGCFGQKHYPDTVDLLERLSLEDLHIYEFSGNLKIRRLNNKALLHAVRMSNPNAVFIVLPDSFPDPNRLLQER</sequence>
<feature type="compositionally biased region" description="Basic and acidic residues" evidence="2">
    <location>
        <begin position="39"/>
        <end position="57"/>
    </location>
</feature>
<keyword evidence="1" id="KW-0343">GTPase activation</keyword>
<organism evidence="4 5">
    <name type="scientific">Oopsacas minuta</name>
    <dbReference type="NCBI Taxonomy" id="111878"/>
    <lineage>
        <taxon>Eukaryota</taxon>
        <taxon>Metazoa</taxon>
        <taxon>Porifera</taxon>
        <taxon>Hexactinellida</taxon>
        <taxon>Hexasterophora</taxon>
        <taxon>Lyssacinosida</taxon>
        <taxon>Leucopsacidae</taxon>
        <taxon>Oopsacas</taxon>
    </lineage>
</organism>
<gene>
    <name evidence="4" type="ORF">LOD99_4651</name>
</gene>
<dbReference type="GO" id="GO:0007165">
    <property type="term" value="P:signal transduction"/>
    <property type="evidence" value="ECO:0007669"/>
    <property type="project" value="InterPro"/>
</dbReference>
<dbReference type="Pfam" id="PF00620">
    <property type="entry name" value="RhoGAP"/>
    <property type="match status" value="1"/>
</dbReference>
<reference evidence="4 5" key="1">
    <citation type="journal article" date="2023" name="BMC Biol.">
        <title>The compact genome of the sponge Oopsacas minuta (Hexactinellida) is lacking key metazoan core genes.</title>
        <authorList>
            <person name="Santini S."/>
            <person name="Schenkelaars Q."/>
            <person name="Jourda C."/>
            <person name="Duchesne M."/>
            <person name="Belahbib H."/>
            <person name="Rocher C."/>
            <person name="Selva M."/>
            <person name="Riesgo A."/>
            <person name="Vervoort M."/>
            <person name="Leys S.P."/>
            <person name="Kodjabachian L."/>
            <person name="Le Bivic A."/>
            <person name="Borchiellini C."/>
            <person name="Claverie J.M."/>
            <person name="Renard E."/>
        </authorList>
    </citation>
    <scope>NUCLEOTIDE SEQUENCE [LARGE SCALE GENOMIC DNA]</scope>
    <source>
        <strain evidence="4">SPO-2</strain>
    </source>
</reference>
<dbReference type="GO" id="GO:0005737">
    <property type="term" value="C:cytoplasm"/>
    <property type="evidence" value="ECO:0007669"/>
    <property type="project" value="TreeGrafter"/>
</dbReference>
<feature type="region of interest" description="Disordered" evidence="2">
    <location>
        <begin position="34"/>
        <end position="57"/>
    </location>
</feature>
<protein>
    <submittedName>
        <fullName evidence="4">Rho GTPase-activating protein 40</fullName>
    </submittedName>
</protein>
<evidence type="ECO:0000259" key="3">
    <source>
        <dbReference type="PROSITE" id="PS50238"/>
    </source>
</evidence>
<dbReference type="AlphaFoldDB" id="A0AAV7JV61"/>
<dbReference type="Pfam" id="PF25442">
    <property type="entry name" value="Ubiquitin_RHG40_C"/>
    <property type="match status" value="1"/>
</dbReference>
<dbReference type="PROSITE" id="PS50238">
    <property type="entry name" value="RHOGAP"/>
    <property type="match status" value="1"/>
</dbReference>
<evidence type="ECO:0000256" key="2">
    <source>
        <dbReference type="SAM" id="MobiDB-lite"/>
    </source>
</evidence>
<dbReference type="GO" id="GO:0051056">
    <property type="term" value="P:regulation of small GTPase mediated signal transduction"/>
    <property type="evidence" value="ECO:0007669"/>
    <property type="project" value="TreeGrafter"/>
</dbReference>
<evidence type="ECO:0000256" key="1">
    <source>
        <dbReference type="ARBA" id="ARBA00022468"/>
    </source>
</evidence>
<comment type="caution">
    <text evidence="4">The sequence shown here is derived from an EMBL/GenBank/DDBJ whole genome shotgun (WGS) entry which is preliminary data.</text>
</comment>
<feature type="domain" description="Rho-GAP" evidence="3">
    <location>
        <begin position="363"/>
        <end position="567"/>
    </location>
</feature>
<feature type="region of interest" description="Disordered" evidence="2">
    <location>
        <begin position="132"/>
        <end position="151"/>
    </location>
</feature>
<dbReference type="GO" id="GO:0005096">
    <property type="term" value="F:GTPase activator activity"/>
    <property type="evidence" value="ECO:0007669"/>
    <property type="project" value="UniProtKB-KW"/>
</dbReference>
<dbReference type="Proteomes" id="UP001165289">
    <property type="component" value="Unassembled WGS sequence"/>
</dbReference>
<evidence type="ECO:0000313" key="5">
    <source>
        <dbReference type="Proteomes" id="UP001165289"/>
    </source>
</evidence>
<feature type="compositionally biased region" description="Polar residues" evidence="2">
    <location>
        <begin position="138"/>
        <end position="147"/>
    </location>
</feature>
<dbReference type="Gene3D" id="1.10.555.10">
    <property type="entry name" value="Rho GTPase activation protein"/>
    <property type="match status" value="1"/>
</dbReference>
<dbReference type="PANTHER" id="PTHR14963">
    <property type="entry name" value="RHO GTPASE ACTIVATING PROTEIN 18,19-RELATED"/>
    <property type="match status" value="1"/>
</dbReference>
<dbReference type="SMART" id="SM00324">
    <property type="entry name" value="RhoGAP"/>
    <property type="match status" value="1"/>
</dbReference>
<dbReference type="GO" id="GO:0030833">
    <property type="term" value="P:regulation of actin filament polymerization"/>
    <property type="evidence" value="ECO:0007669"/>
    <property type="project" value="TreeGrafter"/>
</dbReference>